<dbReference type="Pfam" id="PF13581">
    <property type="entry name" value="HATPase_c_2"/>
    <property type="match status" value="1"/>
</dbReference>
<dbReference type="InterPro" id="IPR003594">
    <property type="entry name" value="HATPase_dom"/>
</dbReference>
<sequence>MSDRVTIGAPATPASIELVQTALATLWEQQPGVTARDRMRFETALVEVVGNVVEHAYALDQGTTPGSRQLELEISVDDSTIIALLSDDGRPADIDLGAVTMPDPEAESGRGLALAIAALDDLRYVHADGRNQWTLICVRVRP</sequence>
<evidence type="ECO:0000313" key="2">
    <source>
        <dbReference type="EMBL" id="GAA1147351.1"/>
    </source>
</evidence>
<dbReference type="Gene3D" id="3.30.565.10">
    <property type="entry name" value="Histidine kinase-like ATPase, C-terminal domain"/>
    <property type="match status" value="1"/>
</dbReference>
<proteinExistence type="predicted"/>
<organism evidence="2 3">
    <name type="scientific">Nocardioides aquiterrae</name>
    <dbReference type="NCBI Taxonomy" id="203799"/>
    <lineage>
        <taxon>Bacteria</taxon>
        <taxon>Bacillati</taxon>
        <taxon>Actinomycetota</taxon>
        <taxon>Actinomycetes</taxon>
        <taxon>Propionibacteriales</taxon>
        <taxon>Nocardioidaceae</taxon>
        <taxon>Nocardioides</taxon>
    </lineage>
</organism>
<evidence type="ECO:0000259" key="1">
    <source>
        <dbReference type="Pfam" id="PF13581"/>
    </source>
</evidence>
<gene>
    <name evidence="2" type="ORF">GCM10009606_27750</name>
</gene>
<dbReference type="EMBL" id="BAAAJE010000014">
    <property type="protein sequence ID" value="GAA1147351.1"/>
    <property type="molecule type" value="Genomic_DNA"/>
</dbReference>
<protein>
    <recommendedName>
        <fullName evidence="1">Histidine kinase/HSP90-like ATPase domain-containing protein</fullName>
    </recommendedName>
</protein>
<accession>A0ABN1UEP7</accession>
<name>A0ABN1UEP7_9ACTN</name>
<dbReference type="InterPro" id="IPR036890">
    <property type="entry name" value="HATPase_C_sf"/>
</dbReference>
<comment type="caution">
    <text evidence="2">The sequence shown here is derived from an EMBL/GenBank/DDBJ whole genome shotgun (WGS) entry which is preliminary data.</text>
</comment>
<dbReference type="SUPFAM" id="SSF55874">
    <property type="entry name" value="ATPase domain of HSP90 chaperone/DNA topoisomerase II/histidine kinase"/>
    <property type="match status" value="1"/>
</dbReference>
<evidence type="ECO:0000313" key="3">
    <source>
        <dbReference type="Proteomes" id="UP001499979"/>
    </source>
</evidence>
<dbReference type="CDD" id="cd16936">
    <property type="entry name" value="HATPase_RsbW-like"/>
    <property type="match status" value="1"/>
</dbReference>
<dbReference type="RefSeq" id="WP_343908170.1">
    <property type="nucleotide sequence ID" value="NZ_BAAAJE010000014.1"/>
</dbReference>
<feature type="domain" description="Histidine kinase/HSP90-like ATPase" evidence="1">
    <location>
        <begin position="10"/>
        <end position="135"/>
    </location>
</feature>
<keyword evidence="3" id="KW-1185">Reference proteome</keyword>
<reference evidence="2 3" key="1">
    <citation type="journal article" date="2019" name="Int. J. Syst. Evol. Microbiol.">
        <title>The Global Catalogue of Microorganisms (GCM) 10K type strain sequencing project: providing services to taxonomists for standard genome sequencing and annotation.</title>
        <authorList>
            <consortium name="The Broad Institute Genomics Platform"/>
            <consortium name="The Broad Institute Genome Sequencing Center for Infectious Disease"/>
            <person name="Wu L."/>
            <person name="Ma J."/>
        </authorList>
    </citation>
    <scope>NUCLEOTIDE SEQUENCE [LARGE SCALE GENOMIC DNA]</scope>
    <source>
        <strain evidence="2 3">JCM 11813</strain>
    </source>
</reference>
<dbReference type="Proteomes" id="UP001499979">
    <property type="component" value="Unassembled WGS sequence"/>
</dbReference>